<keyword evidence="1" id="KW-0175">Coiled coil</keyword>
<organism evidence="2">
    <name type="scientific">marine sediment metagenome</name>
    <dbReference type="NCBI Taxonomy" id="412755"/>
    <lineage>
        <taxon>unclassified sequences</taxon>
        <taxon>metagenomes</taxon>
        <taxon>ecological metagenomes</taxon>
    </lineage>
</organism>
<accession>A0A0F9LYW7</accession>
<sequence>CERQQHLSRIANLAEQLAEAQGKVEHCGQENCMGYKLDDAANWVREERLIEALGKLDAIAALARQGQYVWVSALDRISPAQGKETADIETLREMVHAFYEGGRPITKEQLDAFCAVGGEEKE</sequence>
<evidence type="ECO:0000313" key="2">
    <source>
        <dbReference type="EMBL" id="KKM62247.1"/>
    </source>
</evidence>
<gene>
    <name evidence="2" type="ORF">LCGC14_1523710</name>
</gene>
<reference evidence="2" key="1">
    <citation type="journal article" date="2015" name="Nature">
        <title>Complex archaea that bridge the gap between prokaryotes and eukaryotes.</title>
        <authorList>
            <person name="Spang A."/>
            <person name="Saw J.H."/>
            <person name="Jorgensen S.L."/>
            <person name="Zaremba-Niedzwiedzka K."/>
            <person name="Martijn J."/>
            <person name="Lind A.E."/>
            <person name="van Eijk R."/>
            <person name="Schleper C."/>
            <person name="Guy L."/>
            <person name="Ettema T.J."/>
        </authorList>
    </citation>
    <scope>NUCLEOTIDE SEQUENCE</scope>
</reference>
<name>A0A0F9LYW7_9ZZZZ</name>
<dbReference type="EMBL" id="LAZR01011339">
    <property type="protein sequence ID" value="KKM62247.1"/>
    <property type="molecule type" value="Genomic_DNA"/>
</dbReference>
<feature type="non-terminal residue" evidence="2">
    <location>
        <position position="1"/>
    </location>
</feature>
<protein>
    <submittedName>
        <fullName evidence="2">Uncharacterized protein</fullName>
    </submittedName>
</protein>
<comment type="caution">
    <text evidence="2">The sequence shown here is derived from an EMBL/GenBank/DDBJ whole genome shotgun (WGS) entry which is preliminary data.</text>
</comment>
<evidence type="ECO:0000256" key="1">
    <source>
        <dbReference type="SAM" id="Coils"/>
    </source>
</evidence>
<feature type="coiled-coil region" evidence="1">
    <location>
        <begin position="3"/>
        <end position="30"/>
    </location>
</feature>
<dbReference type="AlphaFoldDB" id="A0A0F9LYW7"/>
<proteinExistence type="predicted"/>